<accession>C5E9V4</accession>
<proteinExistence type="predicted"/>
<dbReference type="HOGENOM" id="CLU_932745_0_0_11"/>
<gene>
    <name evidence="1" type="ORF">BLIG_00749</name>
</gene>
<protein>
    <submittedName>
        <fullName evidence="1">Uncharacterized protein</fullName>
    </submittedName>
</protein>
<reference evidence="1" key="1">
    <citation type="submission" date="2008-08" db="EMBL/GenBank/DDBJ databases">
        <title>Annotation of Bifidobacterium longum subsp. infantis CCUG 52486.</title>
        <authorList>
            <consortium name="The Broad Institute Genome Sequencing Platform"/>
            <person name="Gougoulias C."/>
            <person name="Tuohy K.M."/>
            <person name="Gibson G.R."/>
            <person name="Ward D."/>
            <person name="Mehta T."/>
            <person name="Young S."/>
            <person name="Jaffe D."/>
            <person name="Gnerre S."/>
            <person name="Berlin A."/>
            <person name="Heiman D."/>
            <person name="Hepburn T."/>
            <person name="Shea T."/>
            <person name="Sykes S."/>
            <person name="Alvarado L."/>
            <person name="Kodira C."/>
            <person name="Borodovsky M."/>
            <person name="Lander E."/>
            <person name="Galagan J."/>
            <person name="Nusbaum C."/>
            <person name="Birren B."/>
        </authorList>
    </citation>
    <scope>NUCLEOTIDE SEQUENCE [LARGE SCALE GENOMIC DNA]</scope>
    <source>
        <strain evidence="1">CCUG 52486</strain>
    </source>
</reference>
<name>C5E9V4_BIFLI</name>
<evidence type="ECO:0000313" key="1">
    <source>
        <dbReference type="EMBL" id="EEQ54798.1"/>
    </source>
</evidence>
<dbReference type="AlphaFoldDB" id="C5E9V4"/>
<dbReference type="EMBL" id="DS990239">
    <property type="protein sequence ID" value="EEQ54798.1"/>
    <property type="molecule type" value="Genomic_DNA"/>
</dbReference>
<dbReference type="Proteomes" id="UP000005084">
    <property type="component" value="Unassembled WGS sequence"/>
</dbReference>
<sequence>MACVRPIRFSVVARSSSTGTGGAISRRSLLSGIGSRARCWTASAGIISSCRVIMRGSGVLSMASTSVSPRCSRTRHRTITRRCLNGFPCWRWIMSGDFRFDFSKKSKGKKAVKPVPENLDENAKEYRERARAERKRFVDATDTEFWLCLCFPSPAEMARWRERFGFGENHRIYAYRDIEKLLAPYKPAKSSAVAFGAGVGFGGGLGFAEKTPDPLADVKYSDDLEKDCLAEFAALHRALVSACSPRKLVEPTDSEYWFAIAFPLRDDKDSFLAEYGLRKLGDKYLDGMAVARKLGGEL</sequence>
<organism evidence="1">
    <name type="scientific">Bifidobacterium longum subsp. infantis CCUG 52486</name>
    <dbReference type="NCBI Taxonomy" id="537937"/>
    <lineage>
        <taxon>Bacteria</taxon>
        <taxon>Bacillati</taxon>
        <taxon>Actinomycetota</taxon>
        <taxon>Actinomycetes</taxon>
        <taxon>Bifidobacteriales</taxon>
        <taxon>Bifidobacteriaceae</taxon>
        <taxon>Bifidobacterium</taxon>
    </lineage>
</organism>